<comment type="caution">
    <text evidence="1">The sequence shown here is derived from an EMBL/GenBank/DDBJ whole genome shotgun (WGS) entry which is preliminary data.</text>
</comment>
<evidence type="ECO:0000313" key="1">
    <source>
        <dbReference type="EMBL" id="KKQ86333.1"/>
    </source>
</evidence>
<dbReference type="EMBL" id="LBVN01000029">
    <property type="protein sequence ID" value="KKQ86333.1"/>
    <property type="molecule type" value="Genomic_DNA"/>
</dbReference>
<reference evidence="1 2" key="1">
    <citation type="journal article" date="2015" name="Nature">
        <title>rRNA introns, odd ribosomes, and small enigmatic genomes across a large radiation of phyla.</title>
        <authorList>
            <person name="Brown C.T."/>
            <person name="Hug L.A."/>
            <person name="Thomas B.C."/>
            <person name="Sharon I."/>
            <person name="Castelle C.J."/>
            <person name="Singh A."/>
            <person name="Wilkins M.J."/>
            <person name="Williams K.H."/>
            <person name="Banfield J.F."/>
        </authorList>
    </citation>
    <scope>NUCLEOTIDE SEQUENCE [LARGE SCALE GENOMIC DNA]</scope>
</reference>
<dbReference type="AlphaFoldDB" id="A0A0G0L2Y6"/>
<dbReference type="Proteomes" id="UP000033944">
    <property type="component" value="Unassembled WGS sequence"/>
</dbReference>
<gene>
    <name evidence="1" type="ORF">UT10_C0029G0013</name>
</gene>
<sequence>QTKRQVLMSDLKSVHEKVKAAKDAVVNAIRISASTLGKEEVDNE</sequence>
<evidence type="ECO:0000313" key="2">
    <source>
        <dbReference type="Proteomes" id="UP000033944"/>
    </source>
</evidence>
<accession>A0A0G0L2Y6</accession>
<proteinExistence type="predicted"/>
<organism evidence="1 2">
    <name type="scientific">Candidatus Woesebacteria bacterium GW2011_GWB1_38_8b</name>
    <dbReference type="NCBI Taxonomy" id="1618571"/>
    <lineage>
        <taxon>Bacteria</taxon>
        <taxon>Candidatus Woeseibacteriota</taxon>
    </lineage>
</organism>
<feature type="non-terminal residue" evidence="1">
    <location>
        <position position="1"/>
    </location>
</feature>
<protein>
    <submittedName>
        <fullName evidence="1">Uncharacterized protein</fullName>
    </submittedName>
</protein>
<name>A0A0G0L2Y6_9BACT</name>